<organism evidence="1 2">
    <name type="scientific">Acropora cervicornis</name>
    <name type="common">Staghorn coral</name>
    <dbReference type="NCBI Taxonomy" id="6130"/>
    <lineage>
        <taxon>Eukaryota</taxon>
        <taxon>Metazoa</taxon>
        <taxon>Cnidaria</taxon>
        <taxon>Anthozoa</taxon>
        <taxon>Hexacorallia</taxon>
        <taxon>Scleractinia</taxon>
        <taxon>Astrocoeniina</taxon>
        <taxon>Acroporidae</taxon>
        <taxon>Acropora</taxon>
    </lineage>
</organism>
<reference evidence="1" key="1">
    <citation type="journal article" date="2023" name="G3 (Bethesda)">
        <title>Whole genome assembly and annotation of the endangered Caribbean coral Acropora cervicornis.</title>
        <authorList>
            <person name="Selwyn J.D."/>
            <person name="Vollmer S.V."/>
        </authorList>
    </citation>
    <scope>NUCLEOTIDE SEQUENCE</scope>
    <source>
        <strain evidence="1">K2</strain>
    </source>
</reference>
<reference evidence="1" key="2">
    <citation type="journal article" date="2023" name="Science">
        <title>Genomic signatures of disease resistance in endangered staghorn corals.</title>
        <authorList>
            <person name="Vollmer S.V."/>
            <person name="Selwyn J.D."/>
            <person name="Despard B.A."/>
            <person name="Roesel C.L."/>
        </authorList>
    </citation>
    <scope>NUCLEOTIDE SEQUENCE</scope>
    <source>
        <strain evidence="1">K2</strain>
    </source>
</reference>
<proteinExistence type="predicted"/>
<dbReference type="AlphaFoldDB" id="A0AAD9Q3L8"/>
<keyword evidence="2" id="KW-1185">Reference proteome</keyword>
<gene>
    <name evidence="1" type="ORF">P5673_024491</name>
</gene>
<dbReference type="Proteomes" id="UP001249851">
    <property type="component" value="Unassembled WGS sequence"/>
</dbReference>
<comment type="caution">
    <text evidence="1">The sequence shown here is derived from an EMBL/GenBank/DDBJ whole genome shotgun (WGS) entry which is preliminary data.</text>
</comment>
<sequence>MISTGDLEQRQFGPAFKPRIPTVKWAKRANDIGTVKQLMRKALEESKDIHLALLEYRNTPVAGLKYSPAQLLMSRMLKDKVPVTSELLASKVAEDAYPALKARQQKQKAYYDR</sequence>
<evidence type="ECO:0000313" key="1">
    <source>
        <dbReference type="EMBL" id="KAK2554137.1"/>
    </source>
</evidence>
<protein>
    <submittedName>
        <fullName evidence="1">Uncharacterized protein</fullName>
    </submittedName>
</protein>
<evidence type="ECO:0000313" key="2">
    <source>
        <dbReference type="Proteomes" id="UP001249851"/>
    </source>
</evidence>
<accession>A0AAD9Q3L8</accession>
<name>A0AAD9Q3L8_ACRCE</name>
<dbReference type="EMBL" id="JARQWQ010000072">
    <property type="protein sequence ID" value="KAK2554137.1"/>
    <property type="molecule type" value="Genomic_DNA"/>
</dbReference>